<dbReference type="EMBL" id="ACXX02000003">
    <property type="protein sequence ID" value="EGD48832.1"/>
    <property type="molecule type" value="Genomic_DNA"/>
</dbReference>
<organism evidence="2 3">
    <name type="scientific">Ruminiclostridium papyrosolvens DSM 2782</name>
    <dbReference type="NCBI Taxonomy" id="588581"/>
    <lineage>
        <taxon>Bacteria</taxon>
        <taxon>Bacillati</taxon>
        <taxon>Bacillota</taxon>
        <taxon>Clostridia</taxon>
        <taxon>Eubacteriales</taxon>
        <taxon>Oscillospiraceae</taxon>
        <taxon>Ruminiclostridium</taxon>
    </lineage>
</organism>
<evidence type="ECO:0000313" key="3">
    <source>
        <dbReference type="Proteomes" id="UP000003860"/>
    </source>
</evidence>
<accession>F1TA90</accession>
<feature type="region of interest" description="Disordered" evidence="1">
    <location>
        <begin position="200"/>
        <end position="239"/>
    </location>
</feature>
<reference evidence="2" key="1">
    <citation type="submission" date="2009-07" db="EMBL/GenBank/DDBJ databases">
        <authorList>
            <consortium name="US DOE Joint Genome Institute (JGI-PGF)"/>
            <person name="Lucas S."/>
            <person name="Copeland A."/>
            <person name="Lapidus A."/>
            <person name="Glavina del Rio T."/>
            <person name="Tice H."/>
            <person name="Bruce D."/>
            <person name="Goodwin L."/>
            <person name="Pitluck S."/>
            <person name="Larimer F."/>
            <person name="Land M.L."/>
            <person name="Mouttaki H."/>
            <person name="He Z."/>
            <person name="Zhou J."/>
            <person name="Hemme C.L."/>
        </authorList>
    </citation>
    <scope>NUCLEOTIDE SEQUENCE</scope>
    <source>
        <strain evidence="2">DSM 2782</strain>
    </source>
</reference>
<name>F1TA90_9FIRM</name>
<dbReference type="InterPro" id="IPR014867">
    <property type="entry name" value="Spore_coat_CotH_CotH2/3/7"/>
</dbReference>
<feature type="compositionally biased region" description="Basic and acidic residues" evidence="1">
    <location>
        <begin position="208"/>
        <end position="221"/>
    </location>
</feature>
<comment type="caution">
    <text evidence="2">The sequence shown here is derived from an EMBL/GenBank/DDBJ whole genome shotgun (WGS) entry which is preliminary data.</text>
</comment>
<dbReference type="RefSeq" id="WP_004618145.1">
    <property type="nucleotide sequence ID" value="NZ_ACXX02000003.1"/>
</dbReference>
<dbReference type="Proteomes" id="UP000003860">
    <property type="component" value="Unassembled WGS sequence"/>
</dbReference>
<protein>
    <submittedName>
        <fullName evidence="2">Spore coat protein CotH</fullName>
    </submittedName>
</protein>
<gene>
    <name evidence="2" type="ORF">Cpap_3256</name>
</gene>
<dbReference type="Pfam" id="PF08757">
    <property type="entry name" value="CotH"/>
    <property type="match status" value="1"/>
</dbReference>
<evidence type="ECO:0000313" key="2">
    <source>
        <dbReference type="EMBL" id="EGD48832.1"/>
    </source>
</evidence>
<sequence>MSTNKHFSKICITAMVLALTFAVVFMNGKSLGIKSIGKTSDYESRLFDTSKVHKINIVTDNWDSFLKSCENKKYSACSVIIDGENYKNVGICAKGDTSLTSVSKMKSSRYSLKIKFNQYDKAIKYHGLEKLSLNNMIFDNTYMKDYLTYRLMREFSVPAPLCSYTAISVNGKHWGLYLALEGVDKKFLKRNYGSNYGNLYKPGETNDIEERPDAQDNKENAAADSQEDNSDLGGNADSDTALNMWDEKESALDATKLVFKDENVESYAEIFESAKTKIKTSDKLRLIKSLKDISCNKKIESAINVDKVLRYFIVHNYVVNGDSYNGDTSHNYYLYEKDGVLSMLPWDYNLAFGAYDETTAINAVNDPIDTPLRIPKLSERPMLAWIFANQKYTKMYHQYYNDFLKSIDIKSIIEETENLIAPYVKKDPTKFCSTEKFIVGADTLKTFCKLRSESIRGQLDGKIPSTLEGQSAAKSRLIDASGISISDMGILVDTSN</sequence>
<dbReference type="PANTHER" id="PTHR40050">
    <property type="entry name" value="INNER SPORE COAT PROTEIN H"/>
    <property type="match status" value="1"/>
</dbReference>
<dbReference type="AlphaFoldDB" id="F1TA90"/>
<evidence type="ECO:0000256" key="1">
    <source>
        <dbReference type="SAM" id="MobiDB-lite"/>
    </source>
</evidence>
<reference evidence="2" key="2">
    <citation type="submission" date="2011-01" db="EMBL/GenBank/DDBJ databases">
        <title>The Non-contiguous Finished genome of Clostridium papyrosolvens.</title>
        <authorList>
            <person name="Lucas S."/>
            <person name="Copeland A."/>
            <person name="Lapidus A."/>
            <person name="Cheng J.-F."/>
            <person name="Goodwin L."/>
            <person name="Pitluck S."/>
            <person name="Misra M."/>
            <person name="Chertkov O."/>
            <person name="Detter J.C."/>
            <person name="Han C."/>
            <person name="Tapia R."/>
            <person name="Land M."/>
            <person name="Hauser L."/>
            <person name="Kyrpides N."/>
            <person name="Ivanova N."/>
            <person name="Pagani I."/>
            <person name="Mouttaki H."/>
            <person name="He Z."/>
            <person name="Zhou J."/>
            <person name="Hemme C.L."/>
            <person name="Woyke T."/>
        </authorList>
    </citation>
    <scope>NUCLEOTIDE SEQUENCE [LARGE SCALE GENOMIC DNA]</scope>
    <source>
        <strain evidence="2">DSM 2782</strain>
    </source>
</reference>
<dbReference type="OrthoDB" id="3235126at2"/>
<keyword evidence="3" id="KW-1185">Reference proteome</keyword>
<proteinExistence type="predicted"/>
<dbReference type="STRING" id="588581.Cpap_3256"/>
<dbReference type="PANTHER" id="PTHR40050:SF1">
    <property type="entry name" value="INNER SPORE COAT PROTEIN H"/>
    <property type="match status" value="1"/>
</dbReference>
<dbReference type="eggNOG" id="COG5337">
    <property type="taxonomic scope" value="Bacteria"/>
</dbReference>